<gene>
    <name evidence="2" type="ORF">TRFO_27451</name>
</gene>
<comment type="caution">
    <text evidence="2">The sequence shown here is derived from an EMBL/GenBank/DDBJ whole genome shotgun (WGS) entry which is preliminary data.</text>
</comment>
<dbReference type="VEuPathDB" id="TrichDB:TRFO_27451"/>
<evidence type="ECO:0000256" key="1">
    <source>
        <dbReference type="SAM" id="MobiDB-lite"/>
    </source>
</evidence>
<keyword evidence="3" id="KW-1185">Reference proteome</keyword>
<name>A0A1J4K136_9EUKA</name>
<dbReference type="GeneID" id="94840260"/>
<proteinExistence type="predicted"/>
<dbReference type="Proteomes" id="UP000179807">
    <property type="component" value="Unassembled WGS sequence"/>
</dbReference>
<evidence type="ECO:0000313" key="2">
    <source>
        <dbReference type="EMBL" id="OHT04947.1"/>
    </source>
</evidence>
<sequence>MKTTPFPFRNTGSRLLELKPVKLEDKSNESNISKFAWLSDGAIRPIEEGLPIYAMTPPTDPSKRNPMQSLIHLIEDKPFLKKFNRDYGELAARHPEYDLSDPDMMSHYEKQLITEYYSKLQEQQNNLPDSEGRGPNPKSRQQDLKVKIHDGQGHTTITSKIPVDAHLQTWGNALPYYETDLFDVEDPNVVNKKVVKPKTRTGIYGELKLHEQDESTIIREVHFKSLANTNPDMTLAKDSATQPLNFTPGGRRCNSTITKMPGGTTDPTVQQCIKRFFDPDVGIPFVPADVGKYFPVELMIPDDQQGQILSHGYEENPIYSQRLGFEGNPAEECDPRSTLLDTTGEDILFTKNKAPFSRNDIATVREFTQMWDNKKLKQRERAQNALKKRQSMIKQAFHSREIFETYLKLLDEDCKRIQSGVLGKSQFKRKSLWQVAVETAPIDHSGLGERREFWWRLCAFVRFNGGIKEPLEKDFVKLLRIKLMLRHPIKQSLFWDVVKEIQVNSFENVATLRLIEFCRYLLNVGQQEFGTFLDSLKISHMIYNQTILNNMSRDYIDKMNAIAHGPIDVPPSD</sequence>
<dbReference type="RefSeq" id="XP_068358083.1">
    <property type="nucleotide sequence ID" value="XM_068505556.1"/>
</dbReference>
<reference evidence="2" key="1">
    <citation type="submission" date="2016-10" db="EMBL/GenBank/DDBJ databases">
        <authorList>
            <person name="Benchimol M."/>
            <person name="Almeida L.G."/>
            <person name="Vasconcelos A.T."/>
            <person name="Perreira-Neves A."/>
            <person name="Rosa I.A."/>
            <person name="Tasca T."/>
            <person name="Bogo M.R."/>
            <person name="de Souza W."/>
        </authorList>
    </citation>
    <scope>NUCLEOTIDE SEQUENCE [LARGE SCALE GENOMIC DNA]</scope>
    <source>
        <strain evidence="2">K</strain>
    </source>
</reference>
<accession>A0A1J4K136</accession>
<organism evidence="2 3">
    <name type="scientific">Tritrichomonas foetus</name>
    <dbReference type="NCBI Taxonomy" id="1144522"/>
    <lineage>
        <taxon>Eukaryota</taxon>
        <taxon>Metamonada</taxon>
        <taxon>Parabasalia</taxon>
        <taxon>Tritrichomonadida</taxon>
        <taxon>Tritrichomonadidae</taxon>
        <taxon>Tritrichomonas</taxon>
    </lineage>
</organism>
<feature type="region of interest" description="Disordered" evidence="1">
    <location>
        <begin position="123"/>
        <end position="143"/>
    </location>
</feature>
<dbReference type="EMBL" id="MLAK01000775">
    <property type="protein sequence ID" value="OHT04947.1"/>
    <property type="molecule type" value="Genomic_DNA"/>
</dbReference>
<dbReference type="AlphaFoldDB" id="A0A1J4K136"/>
<evidence type="ECO:0000313" key="3">
    <source>
        <dbReference type="Proteomes" id="UP000179807"/>
    </source>
</evidence>
<protein>
    <submittedName>
        <fullName evidence="2">Uncharacterized protein</fullName>
    </submittedName>
</protein>
<dbReference type="OrthoDB" id="10490257at2759"/>